<dbReference type="InterPro" id="IPR035069">
    <property type="entry name" value="TTHA1013/TTHA0281-like"/>
</dbReference>
<accession>A0ABT4ZMF5</accession>
<sequence length="108" mass="12416">MVNYDHYTYKITWSSEDQEFVGLCAEFPSLSYLHENRNLALEGITNLVKDIVLDMEANGEEIPEPITEKTYSGKFQVRITPELHRKLAIEAAEENVSLNRYVSYKLGS</sequence>
<dbReference type="SUPFAM" id="SSF143100">
    <property type="entry name" value="TTHA1013/TTHA0281-like"/>
    <property type="match status" value="1"/>
</dbReference>
<dbReference type="SUPFAM" id="SSF47598">
    <property type="entry name" value="Ribbon-helix-helix"/>
    <property type="match status" value="1"/>
</dbReference>
<evidence type="ECO:0000313" key="1">
    <source>
        <dbReference type="EMBL" id="MDB9440426.1"/>
    </source>
</evidence>
<evidence type="ECO:0000313" key="2">
    <source>
        <dbReference type="Proteomes" id="UP001211711"/>
    </source>
</evidence>
<dbReference type="Proteomes" id="UP001211711">
    <property type="component" value="Unassembled WGS sequence"/>
</dbReference>
<dbReference type="EMBL" id="JAQMTI010000046">
    <property type="protein sequence ID" value="MDB9440426.1"/>
    <property type="molecule type" value="Genomic_DNA"/>
</dbReference>
<dbReference type="Pfam" id="PF05534">
    <property type="entry name" value="HicB"/>
    <property type="match status" value="1"/>
</dbReference>
<gene>
    <name evidence="1" type="ORF">PN497_03430</name>
</gene>
<keyword evidence="2" id="KW-1185">Reference proteome</keyword>
<protein>
    <submittedName>
        <fullName evidence="1">Toxin-antitoxin system HicB family antitoxin</fullName>
    </submittedName>
</protein>
<proteinExistence type="predicted"/>
<reference evidence="1 2" key="1">
    <citation type="submission" date="2023-01" db="EMBL/GenBank/DDBJ databases">
        <title>Genomes from the Australian National Cyanobacteria Reference Collection.</title>
        <authorList>
            <person name="Willis A."/>
            <person name="Lee E.M.F."/>
        </authorList>
    </citation>
    <scope>NUCLEOTIDE SEQUENCE [LARGE SCALE GENOMIC DNA]</scope>
    <source>
        <strain evidence="1 2">CS-549</strain>
    </source>
</reference>
<dbReference type="InterPro" id="IPR008651">
    <property type="entry name" value="Uncharacterised_HicB"/>
</dbReference>
<dbReference type="InterPro" id="IPR010985">
    <property type="entry name" value="Ribbon_hlx_hlx"/>
</dbReference>
<organism evidence="1 2">
    <name type="scientific">Sphaerospermopsis kisseleviana CS-549</name>
    <dbReference type="NCBI Taxonomy" id="3021783"/>
    <lineage>
        <taxon>Bacteria</taxon>
        <taxon>Bacillati</taxon>
        <taxon>Cyanobacteriota</taxon>
        <taxon>Cyanophyceae</taxon>
        <taxon>Nostocales</taxon>
        <taxon>Aphanizomenonaceae</taxon>
        <taxon>Sphaerospermopsis</taxon>
        <taxon>Sphaerospermopsis kisseleviana</taxon>
    </lineage>
</organism>
<comment type="caution">
    <text evidence="1">The sequence shown here is derived from an EMBL/GenBank/DDBJ whole genome shotgun (WGS) entry which is preliminary data.</text>
</comment>
<dbReference type="RefSeq" id="WP_096571899.1">
    <property type="nucleotide sequence ID" value="NZ_JAQMTI010000046.1"/>
</dbReference>
<name>A0ABT4ZMF5_9CYAN</name>